<evidence type="ECO:0000313" key="4">
    <source>
        <dbReference type="Proteomes" id="UP000008810"/>
    </source>
</evidence>
<accession>A0A2K2DBP8</accession>
<reference evidence="2" key="2">
    <citation type="submission" date="2017-06" db="EMBL/GenBank/DDBJ databases">
        <title>WGS assembly of Brachypodium distachyon.</title>
        <authorList>
            <consortium name="The International Brachypodium Initiative"/>
            <person name="Lucas S."/>
            <person name="Harmon-Smith M."/>
            <person name="Lail K."/>
            <person name="Tice H."/>
            <person name="Grimwood J."/>
            <person name="Bruce D."/>
            <person name="Barry K."/>
            <person name="Shu S."/>
            <person name="Lindquist E."/>
            <person name="Wang M."/>
            <person name="Pitluck S."/>
            <person name="Vogel J.P."/>
            <person name="Garvin D.F."/>
            <person name="Mockler T.C."/>
            <person name="Schmutz J."/>
            <person name="Rokhsar D."/>
            <person name="Bevan M.W."/>
        </authorList>
    </citation>
    <scope>NUCLEOTIDE SEQUENCE</scope>
    <source>
        <strain evidence="2">Bd21</strain>
    </source>
</reference>
<dbReference type="InParanoid" id="A0A2K2DBP8"/>
<name>A0A2K2DBP8_BRADI</name>
<evidence type="ECO:0000313" key="2">
    <source>
        <dbReference type="EMBL" id="PNT71703.1"/>
    </source>
</evidence>
<proteinExistence type="predicted"/>
<feature type="region of interest" description="Disordered" evidence="1">
    <location>
        <begin position="1"/>
        <end position="59"/>
    </location>
</feature>
<dbReference type="EnsemblPlants" id="PNT71703">
    <property type="protein sequence ID" value="PNT71703"/>
    <property type="gene ID" value="BRADI_2g34135v3"/>
</dbReference>
<feature type="compositionally biased region" description="Polar residues" evidence="1">
    <location>
        <begin position="39"/>
        <end position="51"/>
    </location>
</feature>
<protein>
    <submittedName>
        <fullName evidence="2 3">Uncharacterized protein</fullName>
    </submittedName>
</protein>
<keyword evidence="4" id="KW-1185">Reference proteome</keyword>
<evidence type="ECO:0000313" key="3">
    <source>
        <dbReference type="EnsemblPlants" id="PNT71703"/>
    </source>
</evidence>
<organism evidence="2">
    <name type="scientific">Brachypodium distachyon</name>
    <name type="common">Purple false brome</name>
    <name type="synonym">Trachynia distachya</name>
    <dbReference type="NCBI Taxonomy" id="15368"/>
    <lineage>
        <taxon>Eukaryota</taxon>
        <taxon>Viridiplantae</taxon>
        <taxon>Streptophyta</taxon>
        <taxon>Embryophyta</taxon>
        <taxon>Tracheophyta</taxon>
        <taxon>Spermatophyta</taxon>
        <taxon>Magnoliopsida</taxon>
        <taxon>Liliopsida</taxon>
        <taxon>Poales</taxon>
        <taxon>Poaceae</taxon>
        <taxon>BOP clade</taxon>
        <taxon>Pooideae</taxon>
        <taxon>Stipodae</taxon>
        <taxon>Brachypodieae</taxon>
        <taxon>Brachypodium</taxon>
    </lineage>
</organism>
<reference evidence="3" key="3">
    <citation type="submission" date="2018-08" db="UniProtKB">
        <authorList>
            <consortium name="EnsemblPlants"/>
        </authorList>
    </citation>
    <scope>IDENTIFICATION</scope>
    <source>
        <strain evidence="3">cv. Bd21</strain>
    </source>
</reference>
<dbReference type="EMBL" id="CM000881">
    <property type="protein sequence ID" value="PNT71703.1"/>
    <property type="molecule type" value="Genomic_DNA"/>
</dbReference>
<dbReference type="AlphaFoldDB" id="A0A2K2DBP8"/>
<dbReference type="Gramene" id="PNT71703">
    <property type="protein sequence ID" value="PNT71703"/>
    <property type="gene ID" value="BRADI_2g34135v3"/>
</dbReference>
<gene>
    <name evidence="2" type="ORF">BRADI_2g34135v3</name>
</gene>
<reference evidence="2 3" key="1">
    <citation type="journal article" date="2010" name="Nature">
        <title>Genome sequencing and analysis of the model grass Brachypodium distachyon.</title>
        <authorList>
            <consortium name="International Brachypodium Initiative"/>
        </authorList>
    </citation>
    <scope>NUCLEOTIDE SEQUENCE [LARGE SCALE GENOMIC DNA]</scope>
    <source>
        <strain evidence="2 3">Bd21</strain>
    </source>
</reference>
<sequence>MTRIPTPASKVQAVPCLESKAAASRQGMERQGFRPRGTTRLQTGGENQTGRSIRPGKTGKKILDDLAAYEPMDGWPFGPAVCAEGDGDLCMGVAAQTEA</sequence>
<dbReference type="Proteomes" id="UP000008810">
    <property type="component" value="Chromosome 2"/>
</dbReference>
<evidence type="ECO:0000256" key="1">
    <source>
        <dbReference type="SAM" id="MobiDB-lite"/>
    </source>
</evidence>